<reference evidence="3 4" key="1">
    <citation type="journal article" date="2024" name="Front Chem Biol">
        <title>Unveiling the potential of Daldinia eschscholtzii MFLUCC 19-0629 through bioactivity and bioinformatics studies for enhanced sustainable agriculture production.</title>
        <authorList>
            <person name="Brooks S."/>
            <person name="Weaver J.A."/>
            <person name="Klomchit A."/>
            <person name="Alharthi S.A."/>
            <person name="Onlamun T."/>
            <person name="Nurani R."/>
            <person name="Vong T.K."/>
            <person name="Alberti F."/>
            <person name="Greco C."/>
        </authorList>
    </citation>
    <scope>NUCLEOTIDE SEQUENCE [LARGE SCALE GENOMIC DNA]</scope>
    <source>
        <strain evidence="3">MFLUCC 19-0629</strain>
    </source>
</reference>
<evidence type="ECO:0000313" key="4">
    <source>
        <dbReference type="Proteomes" id="UP001369815"/>
    </source>
</evidence>
<evidence type="ECO:0000313" key="3">
    <source>
        <dbReference type="EMBL" id="KAK6957148.1"/>
    </source>
</evidence>
<keyword evidence="4" id="KW-1185">Reference proteome</keyword>
<dbReference type="PANTHER" id="PTHR24201">
    <property type="entry name" value="ANK_REP_REGION DOMAIN-CONTAINING PROTEIN"/>
    <property type="match status" value="1"/>
</dbReference>
<dbReference type="Pfam" id="PF13637">
    <property type="entry name" value="Ank_4"/>
    <property type="match status" value="1"/>
</dbReference>
<comment type="caution">
    <text evidence="3">The sequence shown here is derived from an EMBL/GenBank/DDBJ whole genome shotgun (WGS) entry which is preliminary data.</text>
</comment>
<dbReference type="EMBL" id="JBANMG010000002">
    <property type="protein sequence ID" value="KAK6957148.1"/>
    <property type="molecule type" value="Genomic_DNA"/>
</dbReference>
<dbReference type="PANTHER" id="PTHR24201:SF14">
    <property type="entry name" value="CYCLIN-DEPENDENT KINASE 4 INHIBITOR C-LIKE"/>
    <property type="match status" value="1"/>
</dbReference>
<protein>
    <submittedName>
        <fullName evidence="3">Uncharacterized protein</fullName>
    </submittedName>
</protein>
<dbReference type="AlphaFoldDB" id="A0AAX6MWY3"/>
<keyword evidence="1" id="KW-0677">Repeat</keyword>
<gene>
    <name evidence="3" type="ORF">Daesc_002434</name>
</gene>
<dbReference type="InterPro" id="IPR050776">
    <property type="entry name" value="Ank_Repeat/CDKN_Inhibitor"/>
</dbReference>
<dbReference type="Gene3D" id="1.25.40.20">
    <property type="entry name" value="Ankyrin repeat-containing domain"/>
    <property type="match status" value="1"/>
</dbReference>
<keyword evidence="2" id="KW-0040">ANK repeat</keyword>
<evidence type="ECO:0000256" key="2">
    <source>
        <dbReference type="ARBA" id="ARBA00023043"/>
    </source>
</evidence>
<evidence type="ECO:0000256" key="1">
    <source>
        <dbReference type="ARBA" id="ARBA00022737"/>
    </source>
</evidence>
<name>A0AAX6MWY3_9PEZI</name>
<accession>A0AAX6MWY3</accession>
<dbReference type="InterPro" id="IPR036770">
    <property type="entry name" value="Ankyrin_rpt-contain_sf"/>
</dbReference>
<dbReference type="InterPro" id="IPR002110">
    <property type="entry name" value="Ankyrin_rpt"/>
</dbReference>
<sequence>MSFGVGFGDLVLASKLAWNVYKACKDSGENFKRLSSEVASLHVVLKETQDYIDEFSELDISRKNRLNILTDGCNATLGDLQKPLKSYERLGTQAQRAWDRMRFGLEDLADIRSRLVSNATLLTAFNSSLVNSSTTRIEKKLNKFICEVRAGYREGSVVTTPDVVETIDSPDVWAQLRRELEDIGISPAIMEENHEYISNWMKSILAHGLINEDSAVELDEMASPDSGFGGNIVSSSADMNIANEQFELEMRQKQAERPLDEIFKPLTVESTAPTVRKKSITDPTRLIRKLFVKDDALVQAASDGDIDKVAKLLSIGCNVNAKDRWGSVNLESAVLKHTDAYYLAARLLLEHGADLYHVDVDGDTPMQIATTRGHSEVAILFDEAQAERDRLARELDAEPTAK</sequence>
<dbReference type="SUPFAM" id="SSF48403">
    <property type="entry name" value="Ankyrin repeat"/>
    <property type="match status" value="1"/>
</dbReference>
<dbReference type="Proteomes" id="UP001369815">
    <property type="component" value="Unassembled WGS sequence"/>
</dbReference>
<proteinExistence type="predicted"/>
<dbReference type="GO" id="GO:0005634">
    <property type="term" value="C:nucleus"/>
    <property type="evidence" value="ECO:0007669"/>
    <property type="project" value="TreeGrafter"/>
</dbReference>
<organism evidence="3 4">
    <name type="scientific">Daldinia eschscholtzii</name>
    <dbReference type="NCBI Taxonomy" id="292717"/>
    <lineage>
        <taxon>Eukaryota</taxon>
        <taxon>Fungi</taxon>
        <taxon>Dikarya</taxon>
        <taxon>Ascomycota</taxon>
        <taxon>Pezizomycotina</taxon>
        <taxon>Sordariomycetes</taxon>
        <taxon>Xylariomycetidae</taxon>
        <taxon>Xylariales</taxon>
        <taxon>Hypoxylaceae</taxon>
        <taxon>Daldinia</taxon>
    </lineage>
</organism>